<gene>
    <name evidence="1" type="ORF">SDC9_123439</name>
</gene>
<protein>
    <submittedName>
        <fullName evidence="1">Uncharacterized protein</fullName>
    </submittedName>
</protein>
<name>A0A645CHN9_9ZZZZ</name>
<dbReference type="AlphaFoldDB" id="A0A645CHN9"/>
<accession>A0A645CHN9</accession>
<comment type="caution">
    <text evidence="1">The sequence shown here is derived from an EMBL/GenBank/DDBJ whole genome shotgun (WGS) entry which is preliminary data.</text>
</comment>
<reference evidence="1" key="1">
    <citation type="submission" date="2019-08" db="EMBL/GenBank/DDBJ databases">
        <authorList>
            <person name="Kucharzyk K."/>
            <person name="Murdoch R.W."/>
            <person name="Higgins S."/>
            <person name="Loffler F."/>
        </authorList>
    </citation>
    <scope>NUCLEOTIDE SEQUENCE</scope>
</reference>
<proteinExistence type="predicted"/>
<evidence type="ECO:0000313" key="1">
    <source>
        <dbReference type="EMBL" id="MPM76441.1"/>
    </source>
</evidence>
<dbReference type="EMBL" id="VSSQ01027285">
    <property type="protein sequence ID" value="MPM76441.1"/>
    <property type="molecule type" value="Genomic_DNA"/>
</dbReference>
<sequence length="118" mass="12742">MGVDGCQQIVVAPPGGHVEQLCGLQHDRGLDQLETFGPVVAKVVAGNRRVHLPTFCQRESLVRCAGEYDLEIDVKACQHLPQGRLLHAAGQHRDAASIEIQQALDGNVCTPVDLRPAM</sequence>
<organism evidence="1">
    <name type="scientific">bioreactor metagenome</name>
    <dbReference type="NCBI Taxonomy" id="1076179"/>
    <lineage>
        <taxon>unclassified sequences</taxon>
        <taxon>metagenomes</taxon>
        <taxon>ecological metagenomes</taxon>
    </lineage>
</organism>